<evidence type="ECO:0000313" key="2">
    <source>
        <dbReference type="EMBL" id="SFO50540.1"/>
    </source>
</evidence>
<dbReference type="Pfam" id="PF18889">
    <property type="entry name" value="Beta_helix_3"/>
    <property type="match status" value="3"/>
</dbReference>
<organism evidence="2 3">
    <name type="scientific">Anaerocolumna aminovalerica</name>
    <dbReference type="NCBI Taxonomy" id="1527"/>
    <lineage>
        <taxon>Bacteria</taxon>
        <taxon>Bacillati</taxon>
        <taxon>Bacillota</taxon>
        <taxon>Clostridia</taxon>
        <taxon>Lachnospirales</taxon>
        <taxon>Lachnospiraceae</taxon>
        <taxon>Anaerocolumna</taxon>
    </lineage>
</organism>
<feature type="signal peptide" evidence="1">
    <location>
        <begin position="1"/>
        <end position="29"/>
    </location>
</feature>
<evidence type="ECO:0000313" key="3">
    <source>
        <dbReference type="Proteomes" id="UP000198806"/>
    </source>
</evidence>
<dbReference type="RefSeq" id="WP_091687802.1">
    <property type="nucleotide sequence ID" value="NZ_BAABFM010000005.1"/>
</dbReference>
<gene>
    <name evidence="2" type="ORF">SAMN04489757_13314</name>
</gene>
<keyword evidence="3" id="KW-1185">Reference proteome</keyword>
<evidence type="ECO:0000256" key="1">
    <source>
        <dbReference type="SAM" id="SignalP"/>
    </source>
</evidence>
<dbReference type="STRING" id="1527.SAMN04489757_13314"/>
<feature type="chain" id="PRO_5011607317" evidence="1">
    <location>
        <begin position="30"/>
        <end position="738"/>
    </location>
</feature>
<dbReference type="Gene3D" id="2.160.20.20">
    <property type="match status" value="1"/>
</dbReference>
<dbReference type="AlphaFoldDB" id="A0A1I5HRB1"/>
<dbReference type="Proteomes" id="UP000198806">
    <property type="component" value="Unassembled WGS sequence"/>
</dbReference>
<sequence length="738" mass="78601">MKVEKIRIIQKMLFIVVICFLSSSKSVFAAQTNSYDISKGNITIGKSGDYTISGKTDKNIITIKKGVSANITLRDVEISTTDPKASILIEERGTGNFILNGNNKITNEWQDGIHVKSEGKFIVSSNSTGSLEAAGGISSAGIGGSGAITIKGGTIKAKGGQYGYGIGSGYAYQLHQEYDGEAGNITITGGNVTAIGGKDAAGGMGFSSKKSKGTIAITGGTVYSTSGGSGIGAHDFEGKGNKITISGGNITAIAGAYGAGIGSSLNPNGTSVIISGGTIKADGGMGTAVYDSWSYSNDIRLRQGKQEYDIAANSITITGGQIFADSCSVQPQNSQGQKLFLMLIPTEKGKVTKITAYQKSYGSKDINSQGILSLWLPRLESKEGKPCLDVTFSSGKHTTMDYLSTLDVLQDYSGSKDMVFNLSSGSLDVYANGLIYKNKIYRRNSNYEPIKVTGSTSNNQIIVHSGKHRFEFENVTVDYTKQTDKMFFVVNGESNVIINSKKQNTIKVGGNSVGFYVGTNAKLSFTGNTNEDKFTIESYDDSYGFTTSNGSIQQFGGTISMTAKQNSIGMFLGNAGAFSLYNGIINGTGNTQNVIYGLNYMKVNVHGGIMNMDNIGYRDEGNEEVTDVSNFTISNGEVNINNRMIFNTFEVTGGTINAHLLGSGTGSKIIMYQGKIVMDQFITDYSNLGYDTVFEYITPDGSVSKESALDTSNIYGGEIIETHNVTIEELKKISFGRC</sequence>
<proteinExistence type="predicted"/>
<keyword evidence="1" id="KW-0732">Signal</keyword>
<accession>A0A1I5HRB1</accession>
<dbReference type="InterPro" id="IPR012332">
    <property type="entry name" value="Autotransporter_pectin_lyase_C"/>
</dbReference>
<reference evidence="2 3" key="1">
    <citation type="submission" date="2016-10" db="EMBL/GenBank/DDBJ databases">
        <authorList>
            <person name="de Groot N.N."/>
        </authorList>
    </citation>
    <scope>NUCLEOTIDE SEQUENCE [LARGE SCALE GENOMIC DNA]</scope>
    <source>
        <strain evidence="2 3">DSM 1283</strain>
    </source>
</reference>
<dbReference type="OrthoDB" id="2087625at2"/>
<name>A0A1I5HRB1_9FIRM</name>
<dbReference type="EMBL" id="FOWD01000033">
    <property type="protein sequence ID" value="SFO50540.1"/>
    <property type="molecule type" value="Genomic_DNA"/>
</dbReference>
<protein>
    <submittedName>
        <fullName evidence="2">Uncharacterized protein</fullName>
    </submittedName>
</protein>